<reference evidence="1" key="2">
    <citation type="submission" date="2020-09" db="EMBL/GenBank/DDBJ databases">
        <authorList>
            <person name="Sun Q."/>
            <person name="Ohkuma M."/>
        </authorList>
    </citation>
    <scope>NUCLEOTIDE SEQUENCE</scope>
    <source>
        <strain evidence="1">JCM 4790</strain>
    </source>
</reference>
<organism evidence="1 2">
    <name type="scientific">Streptomyces minutiscleroticus</name>
    <dbReference type="NCBI Taxonomy" id="68238"/>
    <lineage>
        <taxon>Bacteria</taxon>
        <taxon>Bacillati</taxon>
        <taxon>Actinomycetota</taxon>
        <taxon>Actinomycetes</taxon>
        <taxon>Kitasatosporales</taxon>
        <taxon>Streptomycetaceae</taxon>
        <taxon>Streptomyces</taxon>
    </lineage>
</organism>
<evidence type="ECO:0000313" key="2">
    <source>
        <dbReference type="Proteomes" id="UP000619244"/>
    </source>
</evidence>
<proteinExistence type="predicted"/>
<accession>A0A918U7Q9</accession>
<dbReference type="EMBL" id="BMVU01000057">
    <property type="protein sequence ID" value="GGY05869.1"/>
    <property type="molecule type" value="Genomic_DNA"/>
</dbReference>
<comment type="caution">
    <text evidence="1">The sequence shown here is derived from an EMBL/GenBank/DDBJ whole genome shotgun (WGS) entry which is preliminary data.</text>
</comment>
<evidence type="ECO:0000313" key="1">
    <source>
        <dbReference type="EMBL" id="GGY05869.1"/>
    </source>
</evidence>
<protein>
    <recommendedName>
        <fullName evidence="3">Transposase</fullName>
    </recommendedName>
</protein>
<evidence type="ECO:0008006" key="3">
    <source>
        <dbReference type="Google" id="ProtNLM"/>
    </source>
</evidence>
<name>A0A918U7Q9_9ACTN</name>
<gene>
    <name evidence="1" type="ORF">GCM10010358_69070</name>
</gene>
<sequence>MRLSTFRRGADASGVIGVDTNAGHLAARPLDEHGNPVGSPRRFDHDLTGTATHRDAPLRHALTRLLQGAGATGVQAIAIEDLDFTDSRTREKHGRKKKFRQLISGIPAGKFRARLLSMCAEAGIGVIAVDPAHTSMWGAEHW</sequence>
<keyword evidence="2" id="KW-1185">Reference proteome</keyword>
<dbReference type="AlphaFoldDB" id="A0A918U7Q9"/>
<reference evidence="1" key="1">
    <citation type="journal article" date="2014" name="Int. J. Syst. Evol. Microbiol.">
        <title>Complete genome sequence of Corynebacterium casei LMG S-19264T (=DSM 44701T), isolated from a smear-ripened cheese.</title>
        <authorList>
            <consortium name="US DOE Joint Genome Institute (JGI-PGF)"/>
            <person name="Walter F."/>
            <person name="Albersmeier A."/>
            <person name="Kalinowski J."/>
            <person name="Ruckert C."/>
        </authorList>
    </citation>
    <scope>NUCLEOTIDE SEQUENCE</scope>
    <source>
        <strain evidence="1">JCM 4790</strain>
    </source>
</reference>
<dbReference type="Proteomes" id="UP000619244">
    <property type="component" value="Unassembled WGS sequence"/>
</dbReference>